<comment type="caution">
    <text evidence="1">The sequence shown here is derived from an EMBL/GenBank/DDBJ whole genome shotgun (WGS) entry which is preliminary data.</text>
</comment>
<evidence type="ECO:0000313" key="2">
    <source>
        <dbReference type="Proteomes" id="UP001060085"/>
    </source>
</evidence>
<evidence type="ECO:0000313" key="1">
    <source>
        <dbReference type="EMBL" id="KAI5665179.1"/>
    </source>
</evidence>
<dbReference type="EMBL" id="CM044705">
    <property type="protein sequence ID" value="KAI5665179.1"/>
    <property type="molecule type" value="Genomic_DNA"/>
</dbReference>
<gene>
    <name evidence="1" type="ORF">M9H77_24502</name>
</gene>
<dbReference type="Proteomes" id="UP001060085">
    <property type="component" value="Linkage Group LG05"/>
</dbReference>
<protein>
    <submittedName>
        <fullName evidence="1">Uncharacterized protein</fullName>
    </submittedName>
</protein>
<sequence length="952" mass="108570">MAEALLGALAEVVLRKVASLATEEISLLWGLNKDLERLSEKLEMIQALLYDAESKHVSSGAVQLWLKKPQAIASDADDILDEFGYDVLRQKVELNQRNDTRQTDPFVDDSDIVGRTNDISKALHMLINIGDENDLSVIGIVGMPGQGKTTLAKLAYRDEKVVSYFDMRIWICVSDDFVVEKLLNEMLQSLKQVKSELTNREAMVKKLREHLNGKRYLLVLDDVWNEDRDKWDSMRNCLLELGVLSKDESWTLFKKIAFADGGAKETQELKNESEWLVIQNSQLWSSSNASAGVLPTLRLSYDHLPSPSLKQCFSFCSIFPKDTIIEKERLIQLWMAHGLLNSDADDHLEMETVVNNYFNILWWNFLLQDAKMDDCRNIVSCKMHDLVHDLALHTSRDNCLTLDSGEVKDDIRAVHLSVILNGGKLTRISNGTALKGCLRVYGLENIWSSEAARKADLSSKSNIQSLELHWAVRDGMPEEFNDEDFLNVLMPHSNLKALLIENFQGANFASWMMMKSRSSPVLNNLVKVSLLNCIWCKKLPALGHLPCLEVLYISKLNNVKLIGFEFYGLRADFDANRAAVTVFPALREFRIYDMSSLVEWMEPEHPAPSSITAFPLLQEFSVALCPELTSLPLMNGLTSHFYGLRSLHTLEIISCWRLSTLPKGLEECSSLLFVDINTCRSLNPESLKCLTSLNLRVLNLGGFSYELKDFPWPSTSSNTDTSDSVSGLSTLDHHFASVVSLKLYGWPRLISLPKQIQYLSSLRTLRIHQFDGLIELPNWIGNLTRLERLDISFCEYVMSLPSAKAMQRLTNLRKLYIRKCPILAERLADESHREHHKIVHIPEGEKWRINKIRRNKLYQETPPYPFQRNDEKYEDFNGLEFEDIPRATLQGHYVLEEFQSFKDHLKHTRRMEEKEDEVEPPKQPIKQSQGSIGRSPALALALALAQAQDIIQ</sequence>
<organism evidence="1 2">
    <name type="scientific">Catharanthus roseus</name>
    <name type="common">Madagascar periwinkle</name>
    <name type="synonym">Vinca rosea</name>
    <dbReference type="NCBI Taxonomy" id="4058"/>
    <lineage>
        <taxon>Eukaryota</taxon>
        <taxon>Viridiplantae</taxon>
        <taxon>Streptophyta</taxon>
        <taxon>Embryophyta</taxon>
        <taxon>Tracheophyta</taxon>
        <taxon>Spermatophyta</taxon>
        <taxon>Magnoliopsida</taxon>
        <taxon>eudicotyledons</taxon>
        <taxon>Gunneridae</taxon>
        <taxon>Pentapetalae</taxon>
        <taxon>asterids</taxon>
        <taxon>lamiids</taxon>
        <taxon>Gentianales</taxon>
        <taxon>Apocynaceae</taxon>
        <taxon>Rauvolfioideae</taxon>
        <taxon>Vinceae</taxon>
        <taxon>Catharanthinae</taxon>
        <taxon>Catharanthus</taxon>
    </lineage>
</organism>
<reference evidence="2" key="1">
    <citation type="journal article" date="2023" name="Nat. Plants">
        <title>Single-cell RNA sequencing provides a high-resolution roadmap for understanding the multicellular compartmentation of specialized metabolism.</title>
        <authorList>
            <person name="Sun S."/>
            <person name="Shen X."/>
            <person name="Li Y."/>
            <person name="Li Y."/>
            <person name="Wang S."/>
            <person name="Li R."/>
            <person name="Zhang H."/>
            <person name="Shen G."/>
            <person name="Guo B."/>
            <person name="Wei J."/>
            <person name="Xu J."/>
            <person name="St-Pierre B."/>
            <person name="Chen S."/>
            <person name="Sun C."/>
        </authorList>
    </citation>
    <scope>NUCLEOTIDE SEQUENCE [LARGE SCALE GENOMIC DNA]</scope>
</reference>
<name>A0ACC0AXB6_CATRO</name>
<proteinExistence type="predicted"/>
<accession>A0ACC0AXB6</accession>
<keyword evidence="2" id="KW-1185">Reference proteome</keyword>